<dbReference type="AlphaFoldDB" id="A0A438DVL3"/>
<gene>
    <name evidence="1" type="ORF">CK203_085953</name>
</gene>
<name>A0A438DVL3_VITVI</name>
<organism evidence="1 2">
    <name type="scientific">Vitis vinifera</name>
    <name type="common">Grape</name>
    <dbReference type="NCBI Taxonomy" id="29760"/>
    <lineage>
        <taxon>Eukaryota</taxon>
        <taxon>Viridiplantae</taxon>
        <taxon>Streptophyta</taxon>
        <taxon>Embryophyta</taxon>
        <taxon>Tracheophyta</taxon>
        <taxon>Spermatophyta</taxon>
        <taxon>Magnoliopsida</taxon>
        <taxon>eudicotyledons</taxon>
        <taxon>Gunneridae</taxon>
        <taxon>Pentapetalae</taxon>
        <taxon>rosids</taxon>
        <taxon>Vitales</taxon>
        <taxon>Vitaceae</taxon>
        <taxon>Viteae</taxon>
        <taxon>Vitis</taxon>
    </lineage>
</organism>
<dbReference type="Proteomes" id="UP000288805">
    <property type="component" value="Unassembled WGS sequence"/>
</dbReference>
<dbReference type="EMBL" id="QGNW01001481">
    <property type="protein sequence ID" value="RVW39513.1"/>
    <property type="molecule type" value="Genomic_DNA"/>
</dbReference>
<accession>A0A438DVL3</accession>
<proteinExistence type="predicted"/>
<sequence length="217" mass="24925">MVLQEGEDFLRWKERILKSVLKAFMEGSGFPSLQLVELKNAESSESSLDFNSKFRRKSRTHLLEVCFNSRRRLPEVMPMARLQGSSQYGFKWSYASVVVEKGPRKEVGRAIARFLGLKGMVSVSPFFFFKGLCFVDSVGRAHCLQKLGIVPMKEEIDHQSFKLVDLSKIKMKTELKAKVVLPVHICERWDMELYNLNFSHQGGKRRALLQEGRCSTT</sequence>
<protein>
    <submittedName>
        <fullName evidence="1">Uncharacterized protein</fullName>
    </submittedName>
</protein>
<comment type="caution">
    <text evidence="1">The sequence shown here is derived from an EMBL/GenBank/DDBJ whole genome shotgun (WGS) entry which is preliminary data.</text>
</comment>
<evidence type="ECO:0000313" key="2">
    <source>
        <dbReference type="Proteomes" id="UP000288805"/>
    </source>
</evidence>
<evidence type="ECO:0000313" key="1">
    <source>
        <dbReference type="EMBL" id="RVW39513.1"/>
    </source>
</evidence>
<reference evidence="1 2" key="1">
    <citation type="journal article" date="2018" name="PLoS Genet.">
        <title>Population sequencing reveals clonal diversity and ancestral inbreeding in the grapevine cultivar Chardonnay.</title>
        <authorList>
            <person name="Roach M.J."/>
            <person name="Johnson D.L."/>
            <person name="Bohlmann J."/>
            <person name="van Vuuren H.J."/>
            <person name="Jones S.J."/>
            <person name="Pretorius I.S."/>
            <person name="Schmidt S.A."/>
            <person name="Borneman A.R."/>
        </authorList>
    </citation>
    <scope>NUCLEOTIDE SEQUENCE [LARGE SCALE GENOMIC DNA]</scope>
    <source>
        <strain evidence="2">cv. Chardonnay</strain>
        <tissue evidence="1">Leaf</tissue>
    </source>
</reference>